<dbReference type="AlphaFoldDB" id="F6I3N5"/>
<reference evidence="2" key="1">
    <citation type="journal article" date="2007" name="Nature">
        <title>The grapevine genome sequence suggests ancestral hexaploidization in major angiosperm phyla.</title>
        <authorList>
            <consortium name="The French-Italian Public Consortium for Grapevine Genome Characterization."/>
            <person name="Jaillon O."/>
            <person name="Aury J.-M."/>
            <person name="Noel B."/>
            <person name="Policriti A."/>
            <person name="Clepet C."/>
            <person name="Casagrande A."/>
            <person name="Choisne N."/>
            <person name="Aubourg S."/>
            <person name="Vitulo N."/>
            <person name="Jubin C."/>
            <person name="Vezzi A."/>
            <person name="Legeai F."/>
            <person name="Hugueney P."/>
            <person name="Dasilva C."/>
            <person name="Horner D."/>
            <person name="Mica E."/>
            <person name="Jublot D."/>
            <person name="Poulain J."/>
            <person name="Bruyere C."/>
            <person name="Billault A."/>
            <person name="Segurens B."/>
            <person name="Gouyvenoux M."/>
            <person name="Ugarte E."/>
            <person name="Cattonaro F."/>
            <person name="Anthouard V."/>
            <person name="Vico V."/>
            <person name="Del Fabbro C."/>
            <person name="Alaux M."/>
            <person name="Di Gaspero G."/>
            <person name="Dumas V."/>
            <person name="Felice N."/>
            <person name="Paillard S."/>
            <person name="Juman I."/>
            <person name="Moroldo M."/>
            <person name="Scalabrin S."/>
            <person name="Canaguier A."/>
            <person name="Le Clainche I."/>
            <person name="Malacrida G."/>
            <person name="Durand E."/>
            <person name="Pesole G."/>
            <person name="Laucou V."/>
            <person name="Chatelet P."/>
            <person name="Merdinoglu D."/>
            <person name="Delledonne M."/>
            <person name="Pezzotti M."/>
            <person name="Lecharny A."/>
            <person name="Scarpelli C."/>
            <person name="Artiguenave F."/>
            <person name="Pe M.E."/>
            <person name="Valle G."/>
            <person name="Morgante M."/>
            <person name="Caboche M."/>
            <person name="Adam-Blondon A.-F."/>
            <person name="Weissenbach J."/>
            <person name="Quetier F."/>
            <person name="Wincker P."/>
        </authorList>
    </citation>
    <scope>NUCLEOTIDE SEQUENCE [LARGE SCALE GENOMIC DNA]</scope>
    <source>
        <strain evidence="2">cv. Pinot noir / PN40024</strain>
    </source>
</reference>
<dbReference type="HOGENOM" id="CLU_3428843_0_0_1"/>
<gene>
    <name evidence="1" type="ordered locus">VIT_08s0032g00630</name>
</gene>
<accession>F6I3N5</accession>
<name>F6I3N5_VITVI</name>
<protein>
    <submittedName>
        <fullName evidence="1">Uncharacterized protein</fullName>
    </submittedName>
</protein>
<evidence type="ECO:0000313" key="1">
    <source>
        <dbReference type="EMBL" id="CCB61545.1"/>
    </source>
</evidence>
<dbReference type="EMBL" id="FN596742">
    <property type="protein sequence ID" value="CCB61545.1"/>
    <property type="molecule type" value="Genomic_DNA"/>
</dbReference>
<sequence>MVRNYLDHKIKPNYRTRFDK</sequence>
<dbReference type="InParanoid" id="F6I3N5"/>
<dbReference type="PaxDb" id="29760-VIT_08s0032g00630.t01"/>
<dbReference type="Proteomes" id="UP000009183">
    <property type="component" value="Chromosome 8"/>
</dbReference>
<proteinExistence type="predicted"/>
<keyword evidence="2" id="KW-1185">Reference proteome</keyword>
<organism evidence="1 2">
    <name type="scientific">Vitis vinifera</name>
    <name type="common">Grape</name>
    <dbReference type="NCBI Taxonomy" id="29760"/>
    <lineage>
        <taxon>Eukaryota</taxon>
        <taxon>Viridiplantae</taxon>
        <taxon>Streptophyta</taxon>
        <taxon>Embryophyta</taxon>
        <taxon>Tracheophyta</taxon>
        <taxon>Spermatophyta</taxon>
        <taxon>Magnoliopsida</taxon>
        <taxon>eudicotyledons</taxon>
        <taxon>Gunneridae</taxon>
        <taxon>Pentapetalae</taxon>
        <taxon>rosids</taxon>
        <taxon>Vitales</taxon>
        <taxon>Vitaceae</taxon>
        <taxon>Viteae</taxon>
        <taxon>Vitis</taxon>
    </lineage>
</organism>
<evidence type="ECO:0000313" key="2">
    <source>
        <dbReference type="Proteomes" id="UP000009183"/>
    </source>
</evidence>